<dbReference type="InterPro" id="IPR029063">
    <property type="entry name" value="SAM-dependent_MTases_sf"/>
</dbReference>
<evidence type="ECO:0000313" key="2">
    <source>
        <dbReference type="Proteomes" id="UP000625033"/>
    </source>
</evidence>
<sequence length="73" mass="7914">MRGTAPAPTELTAKGKHRLSARFVEWMMGLEPGWVTDVDISRNEQLKALGNGVVPQQASAALTDMIAAHRRAT</sequence>
<keyword evidence="2" id="KW-1185">Reference proteome</keyword>
<evidence type="ECO:0000313" key="1">
    <source>
        <dbReference type="EMBL" id="MBG6085845.1"/>
    </source>
</evidence>
<organism evidence="1 2">
    <name type="scientific">Zhihengliuella flava</name>
    <dbReference type="NCBI Taxonomy" id="1285193"/>
    <lineage>
        <taxon>Bacteria</taxon>
        <taxon>Bacillati</taxon>
        <taxon>Actinomycetota</taxon>
        <taxon>Actinomycetes</taxon>
        <taxon>Micrococcales</taxon>
        <taxon>Micrococcaceae</taxon>
        <taxon>Zhihengliuella</taxon>
    </lineage>
</organism>
<proteinExistence type="predicted"/>
<evidence type="ECO:0008006" key="3">
    <source>
        <dbReference type="Google" id="ProtNLM"/>
    </source>
</evidence>
<gene>
    <name evidence="1" type="ORF">IW252_002612</name>
</gene>
<reference evidence="1" key="1">
    <citation type="submission" date="2020-11" db="EMBL/GenBank/DDBJ databases">
        <title>Sequencing the genomes of 1000 actinobacteria strains.</title>
        <authorList>
            <person name="Klenk H.-P."/>
        </authorList>
    </citation>
    <scope>NUCLEOTIDE SEQUENCE</scope>
    <source>
        <strain evidence="1">DSM 26152</strain>
    </source>
</reference>
<dbReference type="Proteomes" id="UP000625033">
    <property type="component" value="Unassembled WGS sequence"/>
</dbReference>
<protein>
    <recommendedName>
        <fullName evidence="3">DNA (cytosine-5-)-methyltransferase</fullName>
    </recommendedName>
</protein>
<comment type="caution">
    <text evidence="1">The sequence shown here is derived from an EMBL/GenBank/DDBJ whole genome shotgun (WGS) entry which is preliminary data.</text>
</comment>
<dbReference type="AlphaFoldDB" id="A0A931DFD7"/>
<dbReference type="SUPFAM" id="SSF53335">
    <property type="entry name" value="S-adenosyl-L-methionine-dependent methyltransferases"/>
    <property type="match status" value="1"/>
</dbReference>
<dbReference type="EMBL" id="JADOTZ010000001">
    <property type="protein sequence ID" value="MBG6085845.1"/>
    <property type="molecule type" value="Genomic_DNA"/>
</dbReference>
<accession>A0A931DFD7</accession>
<name>A0A931DFD7_9MICC</name>